<reference evidence="1 2" key="1">
    <citation type="submission" date="2016-10" db="EMBL/GenBank/DDBJ databases">
        <authorList>
            <person name="de Groot N.N."/>
        </authorList>
    </citation>
    <scope>NUCLEOTIDE SEQUENCE [LARGE SCALE GENOMIC DNA]</scope>
    <source>
        <strain evidence="1 2">DSM 44215</strain>
    </source>
</reference>
<accession>A0A1H2JSK6</accession>
<proteinExistence type="predicted"/>
<sequence>MWNHASAFVKVSVIVLGAVNSTAKRYSRVAFQNGMTRFHDEKRLG</sequence>
<protein>
    <submittedName>
        <fullName evidence="1">Uncharacterized protein</fullName>
    </submittedName>
</protein>
<evidence type="ECO:0000313" key="1">
    <source>
        <dbReference type="EMBL" id="SDU59148.1"/>
    </source>
</evidence>
<dbReference type="STRING" id="158898.SAMN04488548_1342438"/>
<name>A0A1H2JSK6_9ACTN</name>
<evidence type="ECO:0000313" key="2">
    <source>
        <dbReference type="Proteomes" id="UP000183180"/>
    </source>
</evidence>
<dbReference type="AlphaFoldDB" id="A0A1H2JSK6"/>
<dbReference type="EMBL" id="FNLM01000034">
    <property type="protein sequence ID" value="SDU59148.1"/>
    <property type="molecule type" value="Genomic_DNA"/>
</dbReference>
<dbReference type="Proteomes" id="UP000183180">
    <property type="component" value="Unassembled WGS sequence"/>
</dbReference>
<organism evidence="1 2">
    <name type="scientific">Gordonia westfalica</name>
    <dbReference type="NCBI Taxonomy" id="158898"/>
    <lineage>
        <taxon>Bacteria</taxon>
        <taxon>Bacillati</taxon>
        <taxon>Actinomycetota</taxon>
        <taxon>Actinomycetes</taxon>
        <taxon>Mycobacteriales</taxon>
        <taxon>Gordoniaceae</taxon>
        <taxon>Gordonia</taxon>
    </lineage>
</organism>
<gene>
    <name evidence="1" type="ORF">SAMN04488548_1342438</name>
</gene>